<dbReference type="Proteomes" id="UP000070134">
    <property type="component" value="Chromosome"/>
</dbReference>
<evidence type="ECO:0000313" key="2">
    <source>
        <dbReference type="Proteomes" id="UP000070134"/>
    </source>
</evidence>
<proteinExistence type="predicted"/>
<accession>A0A127A5A8</accession>
<reference evidence="1 2" key="1">
    <citation type="submission" date="2016-02" db="EMBL/GenBank/DDBJ databases">
        <title>Complete genome of Sinomonas atrocyanea KCTC 3377.</title>
        <authorList>
            <person name="Kim K.M."/>
        </authorList>
    </citation>
    <scope>NUCLEOTIDE SEQUENCE [LARGE SCALE GENOMIC DNA]</scope>
    <source>
        <strain evidence="1 2">KCTC 3377</strain>
    </source>
</reference>
<organism evidence="1 2">
    <name type="scientific">Sinomonas atrocyanea</name>
    <dbReference type="NCBI Taxonomy" id="37927"/>
    <lineage>
        <taxon>Bacteria</taxon>
        <taxon>Bacillati</taxon>
        <taxon>Actinomycetota</taxon>
        <taxon>Actinomycetes</taxon>
        <taxon>Micrococcales</taxon>
        <taxon>Micrococcaceae</taxon>
        <taxon>Sinomonas</taxon>
    </lineage>
</organism>
<protein>
    <submittedName>
        <fullName evidence="1">Uncharacterized protein</fullName>
    </submittedName>
</protein>
<dbReference type="AlphaFoldDB" id="A0A127A5A8"/>
<dbReference type="KEGG" id="satk:SA2016_3679"/>
<evidence type="ECO:0000313" key="1">
    <source>
        <dbReference type="EMBL" id="AMM34337.1"/>
    </source>
</evidence>
<name>A0A127A5A8_9MICC</name>
<dbReference type="EMBL" id="CP014518">
    <property type="protein sequence ID" value="AMM34337.1"/>
    <property type="molecule type" value="Genomic_DNA"/>
</dbReference>
<keyword evidence="2" id="KW-1185">Reference proteome</keyword>
<sequence length="77" mass="8467">MAAAHGAAPGRIRACRELRPGMDIEARVGGVWHFGGRVLEIHPSMGLFWAESPAGERRIIEFEEYEVHRRASGPDAA</sequence>
<gene>
    <name evidence="1" type="ORF">SA2016_3679</name>
</gene>